<feature type="compositionally biased region" description="Polar residues" evidence="1">
    <location>
        <begin position="108"/>
        <end position="131"/>
    </location>
</feature>
<feature type="compositionally biased region" description="Polar residues" evidence="1">
    <location>
        <begin position="382"/>
        <end position="394"/>
    </location>
</feature>
<gene>
    <name evidence="2" type="ORF">CPB83DRAFT_850639</name>
</gene>
<feature type="compositionally biased region" description="Low complexity" evidence="1">
    <location>
        <begin position="230"/>
        <end position="248"/>
    </location>
</feature>
<sequence>MGFASLYPTCHRLHIFGSGQLVAQRVRRRSAAKRVDIIDLTSPREAVDCAPDLHRWCDLETPFPSVTFGGYLKYYRSRVKGDGSSDEPTYAPPLSKISLSLPPPSSSGWETASPTTTPLFPSKAPTSTASRTPVEPRTATSPRVRHLSIASNTSTSSPESSSPRSLRRKRATYLLAPSIERDFADHLGRLFSPALSITTDTTQTTPTPLAVDKATVNKVDDTSPTTIQRSSSTDSSATTASDNNSTSSGSDLFDLNPPFNRSSTSEEEDEDDFPISPATSVAATEEGGLEAAFVVQPLKVNGDGTQAEKGISEEKEDDKEIVAEEGLKIDNSGVEGEKESAKPNDGESPTRLECAEPKSDSSPLLGSTSPSRKSTRPDSRLSFMTANSEFSNSA</sequence>
<feature type="region of interest" description="Disordered" evidence="1">
    <location>
        <begin position="81"/>
        <end position="168"/>
    </location>
</feature>
<feature type="compositionally biased region" description="Basic and acidic residues" evidence="1">
    <location>
        <begin position="310"/>
        <end position="328"/>
    </location>
</feature>
<feature type="region of interest" description="Disordered" evidence="1">
    <location>
        <begin position="199"/>
        <end position="394"/>
    </location>
</feature>
<organism evidence="2 3">
    <name type="scientific">Crepidotus variabilis</name>
    <dbReference type="NCBI Taxonomy" id="179855"/>
    <lineage>
        <taxon>Eukaryota</taxon>
        <taxon>Fungi</taxon>
        <taxon>Dikarya</taxon>
        <taxon>Basidiomycota</taxon>
        <taxon>Agaricomycotina</taxon>
        <taxon>Agaricomycetes</taxon>
        <taxon>Agaricomycetidae</taxon>
        <taxon>Agaricales</taxon>
        <taxon>Agaricineae</taxon>
        <taxon>Crepidotaceae</taxon>
        <taxon>Crepidotus</taxon>
    </lineage>
</organism>
<dbReference type="AlphaFoldDB" id="A0A9P6EL71"/>
<dbReference type="Proteomes" id="UP000807306">
    <property type="component" value="Unassembled WGS sequence"/>
</dbReference>
<accession>A0A9P6EL71</accession>
<feature type="compositionally biased region" description="Basic and acidic residues" evidence="1">
    <location>
        <begin position="335"/>
        <end position="359"/>
    </location>
</feature>
<dbReference type="EMBL" id="MU157839">
    <property type="protein sequence ID" value="KAF9530619.1"/>
    <property type="molecule type" value="Genomic_DNA"/>
</dbReference>
<evidence type="ECO:0000313" key="2">
    <source>
        <dbReference type="EMBL" id="KAF9530619.1"/>
    </source>
</evidence>
<protein>
    <submittedName>
        <fullName evidence="2">Uncharacterized protein</fullName>
    </submittedName>
</protein>
<reference evidence="2" key="1">
    <citation type="submission" date="2020-11" db="EMBL/GenBank/DDBJ databases">
        <authorList>
            <consortium name="DOE Joint Genome Institute"/>
            <person name="Ahrendt S."/>
            <person name="Riley R."/>
            <person name="Andreopoulos W."/>
            <person name="Labutti K."/>
            <person name="Pangilinan J."/>
            <person name="Ruiz-Duenas F.J."/>
            <person name="Barrasa J.M."/>
            <person name="Sanchez-Garcia M."/>
            <person name="Camarero S."/>
            <person name="Miyauchi S."/>
            <person name="Serrano A."/>
            <person name="Linde D."/>
            <person name="Babiker R."/>
            <person name="Drula E."/>
            <person name="Ayuso-Fernandez I."/>
            <person name="Pacheco R."/>
            <person name="Padilla G."/>
            <person name="Ferreira P."/>
            <person name="Barriuso J."/>
            <person name="Kellner H."/>
            <person name="Castanera R."/>
            <person name="Alfaro M."/>
            <person name="Ramirez L."/>
            <person name="Pisabarro A.G."/>
            <person name="Kuo A."/>
            <person name="Tritt A."/>
            <person name="Lipzen A."/>
            <person name="He G."/>
            <person name="Yan M."/>
            <person name="Ng V."/>
            <person name="Cullen D."/>
            <person name="Martin F."/>
            <person name="Rosso M.-N."/>
            <person name="Henrissat B."/>
            <person name="Hibbett D."/>
            <person name="Martinez A.T."/>
            <person name="Grigoriev I.V."/>
        </authorList>
    </citation>
    <scope>NUCLEOTIDE SEQUENCE</scope>
    <source>
        <strain evidence="2">CBS 506.95</strain>
    </source>
</reference>
<proteinExistence type="predicted"/>
<feature type="compositionally biased region" description="Polar residues" evidence="1">
    <location>
        <begin position="360"/>
        <end position="372"/>
    </location>
</feature>
<evidence type="ECO:0000313" key="3">
    <source>
        <dbReference type="Proteomes" id="UP000807306"/>
    </source>
</evidence>
<name>A0A9P6EL71_9AGAR</name>
<keyword evidence="3" id="KW-1185">Reference proteome</keyword>
<feature type="compositionally biased region" description="Low complexity" evidence="1">
    <location>
        <begin position="148"/>
        <end position="164"/>
    </location>
</feature>
<dbReference type="OrthoDB" id="3065051at2759"/>
<feature type="compositionally biased region" description="Low complexity" evidence="1">
    <location>
        <begin position="199"/>
        <end position="208"/>
    </location>
</feature>
<evidence type="ECO:0000256" key="1">
    <source>
        <dbReference type="SAM" id="MobiDB-lite"/>
    </source>
</evidence>
<comment type="caution">
    <text evidence="2">The sequence shown here is derived from an EMBL/GenBank/DDBJ whole genome shotgun (WGS) entry which is preliminary data.</text>
</comment>